<protein>
    <submittedName>
        <fullName evidence="1">Uncharacterized protein</fullName>
    </submittedName>
</protein>
<accession>A0A382QDN1</accession>
<dbReference type="EMBL" id="UINC01113809">
    <property type="protein sequence ID" value="SVC83669.1"/>
    <property type="molecule type" value="Genomic_DNA"/>
</dbReference>
<name>A0A382QDN1_9ZZZZ</name>
<dbReference type="AlphaFoldDB" id="A0A382QDN1"/>
<feature type="non-terminal residue" evidence="1">
    <location>
        <position position="27"/>
    </location>
</feature>
<evidence type="ECO:0000313" key="1">
    <source>
        <dbReference type="EMBL" id="SVC83669.1"/>
    </source>
</evidence>
<sequence>MNYFPLGNIISFSVSLESIMYCMSLEA</sequence>
<proteinExistence type="predicted"/>
<reference evidence="1" key="1">
    <citation type="submission" date="2018-05" db="EMBL/GenBank/DDBJ databases">
        <authorList>
            <person name="Lanie J.A."/>
            <person name="Ng W.-L."/>
            <person name="Kazmierczak K.M."/>
            <person name="Andrzejewski T.M."/>
            <person name="Davidsen T.M."/>
            <person name="Wayne K.J."/>
            <person name="Tettelin H."/>
            <person name="Glass J.I."/>
            <person name="Rusch D."/>
            <person name="Podicherti R."/>
            <person name="Tsui H.-C.T."/>
            <person name="Winkler M.E."/>
        </authorList>
    </citation>
    <scope>NUCLEOTIDE SEQUENCE</scope>
</reference>
<gene>
    <name evidence="1" type="ORF">METZ01_LOCUS336523</name>
</gene>
<organism evidence="1">
    <name type="scientific">marine metagenome</name>
    <dbReference type="NCBI Taxonomy" id="408172"/>
    <lineage>
        <taxon>unclassified sequences</taxon>
        <taxon>metagenomes</taxon>
        <taxon>ecological metagenomes</taxon>
    </lineage>
</organism>